<dbReference type="EMBL" id="JBHRUH010000019">
    <property type="protein sequence ID" value="MFC3292851.1"/>
    <property type="molecule type" value="Genomic_DNA"/>
</dbReference>
<dbReference type="SUPFAM" id="SSF47473">
    <property type="entry name" value="EF-hand"/>
    <property type="match status" value="1"/>
</dbReference>
<accession>A0ABV7M1T7</accession>
<gene>
    <name evidence="4" type="ORF">ACFOEI_12335</name>
</gene>
<evidence type="ECO:0000259" key="3">
    <source>
        <dbReference type="PROSITE" id="PS50222"/>
    </source>
</evidence>
<keyword evidence="5" id="KW-1185">Reference proteome</keyword>
<reference evidence="5" key="1">
    <citation type="journal article" date="2019" name="Int. J. Syst. Evol. Microbiol.">
        <title>The Global Catalogue of Microorganisms (GCM) 10K type strain sequencing project: providing services to taxonomists for standard genome sequencing and annotation.</title>
        <authorList>
            <consortium name="The Broad Institute Genomics Platform"/>
            <consortium name="The Broad Institute Genome Sequencing Center for Infectious Disease"/>
            <person name="Wu L."/>
            <person name="Ma J."/>
        </authorList>
    </citation>
    <scope>NUCLEOTIDE SEQUENCE [LARGE SCALE GENOMIC DNA]</scope>
    <source>
        <strain evidence="5">KCTC 12847</strain>
    </source>
</reference>
<dbReference type="Pfam" id="PF05239">
    <property type="entry name" value="PRC"/>
    <property type="match status" value="1"/>
</dbReference>
<name>A0ABV7M1T7_9GAMM</name>
<dbReference type="InterPro" id="IPR002048">
    <property type="entry name" value="EF_hand_dom"/>
</dbReference>
<proteinExistence type="predicted"/>
<feature type="domain" description="EF-hand" evidence="3">
    <location>
        <begin position="72"/>
        <end position="107"/>
    </location>
</feature>
<evidence type="ECO:0000256" key="2">
    <source>
        <dbReference type="SAM" id="SignalP"/>
    </source>
</evidence>
<dbReference type="InterPro" id="IPR027275">
    <property type="entry name" value="PRC-brl_dom"/>
</dbReference>
<protein>
    <submittedName>
        <fullName evidence="4">PRC-barrel domain-containing protein</fullName>
    </submittedName>
</protein>
<feature type="signal peptide" evidence="2">
    <location>
        <begin position="1"/>
        <end position="33"/>
    </location>
</feature>
<evidence type="ECO:0000313" key="5">
    <source>
        <dbReference type="Proteomes" id="UP001595640"/>
    </source>
</evidence>
<sequence>MHMEQKPKLHKLGLQIAAVSAAGVSLAMSPAFAQQASGQVEQRVSAEFNQLDQNGDQSLQWDEVQQRLNEANMQQNREQVMSEYDRNNDQALNLQEFQPLLVAITERGQNVDAPEEVVVQSQQPKVVVDTDPPEVQVDPAEPEVAVDQKAPKVKVDPADPQVTVDQQKPKVIVTQPKPTVEVTVPDPEVKVVMRDPNVQVDTNKPEVEVIQQKPEVTVNQGKPDVSVNQPEPEVAVQPSKPRVAVDGDEQANVAVRDDSGQAQVQVESSDPNVNVAGAEPEVTVEEANNADVQVVEGEQQQQQNSGSQQNALYSLMVTDIEGQRVFDTSGNELGEVDHVVTANNSNQVGVVVTRGGVLGAGQEELLVPLNELQMNNDRLVWQTNQSVEEIKQSEYNASNYTEVSNQNQALGEVASQ</sequence>
<dbReference type="PROSITE" id="PS00018">
    <property type="entry name" value="EF_HAND_1"/>
    <property type="match status" value="1"/>
</dbReference>
<feature type="region of interest" description="Disordered" evidence="1">
    <location>
        <begin position="217"/>
        <end position="241"/>
    </location>
</feature>
<dbReference type="InterPro" id="IPR018247">
    <property type="entry name" value="EF_Hand_1_Ca_BS"/>
</dbReference>
<dbReference type="Gene3D" id="1.10.238.10">
    <property type="entry name" value="EF-hand"/>
    <property type="match status" value="1"/>
</dbReference>
<keyword evidence="2" id="KW-0732">Signal</keyword>
<dbReference type="SUPFAM" id="SSF50346">
    <property type="entry name" value="PRC-barrel domain"/>
    <property type="match status" value="1"/>
</dbReference>
<dbReference type="InterPro" id="IPR011992">
    <property type="entry name" value="EF-hand-dom_pair"/>
</dbReference>
<dbReference type="RefSeq" id="WP_019019754.1">
    <property type="nucleotide sequence ID" value="NZ_BMXD01000010.1"/>
</dbReference>
<feature type="chain" id="PRO_5047106248" evidence="2">
    <location>
        <begin position="34"/>
        <end position="416"/>
    </location>
</feature>
<evidence type="ECO:0000256" key="1">
    <source>
        <dbReference type="SAM" id="MobiDB-lite"/>
    </source>
</evidence>
<dbReference type="InterPro" id="IPR011033">
    <property type="entry name" value="PRC_barrel-like_sf"/>
</dbReference>
<dbReference type="Gene3D" id="2.30.30.240">
    <property type="entry name" value="PRC-barrel domain"/>
    <property type="match status" value="1"/>
</dbReference>
<organism evidence="4 5">
    <name type="scientific">Modicisalibacter luteus</name>
    <dbReference type="NCBI Taxonomy" id="453962"/>
    <lineage>
        <taxon>Bacteria</taxon>
        <taxon>Pseudomonadati</taxon>
        <taxon>Pseudomonadota</taxon>
        <taxon>Gammaproteobacteria</taxon>
        <taxon>Oceanospirillales</taxon>
        <taxon>Halomonadaceae</taxon>
        <taxon>Modicisalibacter</taxon>
    </lineage>
</organism>
<dbReference type="PROSITE" id="PS50222">
    <property type="entry name" value="EF_HAND_2"/>
    <property type="match status" value="1"/>
</dbReference>
<dbReference type="Proteomes" id="UP001595640">
    <property type="component" value="Unassembled WGS sequence"/>
</dbReference>
<evidence type="ECO:0000313" key="4">
    <source>
        <dbReference type="EMBL" id="MFC3292851.1"/>
    </source>
</evidence>
<comment type="caution">
    <text evidence="4">The sequence shown here is derived from an EMBL/GenBank/DDBJ whole genome shotgun (WGS) entry which is preliminary data.</text>
</comment>